<dbReference type="EMBL" id="CP036262">
    <property type="protein sequence ID" value="QDS93213.1"/>
    <property type="molecule type" value="Genomic_DNA"/>
</dbReference>
<dbReference type="GO" id="GO:0004331">
    <property type="term" value="F:fructose-2,6-bisphosphate 2-phosphatase activity"/>
    <property type="evidence" value="ECO:0007669"/>
    <property type="project" value="TreeGrafter"/>
</dbReference>
<evidence type="ECO:0000256" key="1">
    <source>
        <dbReference type="ARBA" id="ARBA00022801"/>
    </source>
</evidence>
<dbReference type="KEGG" id="rml:FF011L_19740"/>
<dbReference type="AlphaFoldDB" id="A0A517MEA5"/>
<keyword evidence="1 2" id="KW-0378">Hydrolase</keyword>
<dbReference type="CDD" id="cd07067">
    <property type="entry name" value="HP_PGM_like"/>
    <property type="match status" value="1"/>
</dbReference>
<dbReference type="GO" id="GO:0043456">
    <property type="term" value="P:regulation of pentose-phosphate shunt"/>
    <property type="evidence" value="ECO:0007669"/>
    <property type="project" value="TreeGrafter"/>
</dbReference>
<protein>
    <submittedName>
        <fullName evidence="2">Phosphoserine phosphatase 1</fullName>
        <ecNumber evidence="2">3.1.3.3</ecNumber>
    </submittedName>
</protein>
<gene>
    <name evidence="2" type="primary">pspA</name>
    <name evidence="2" type="ORF">FF011L_19740</name>
</gene>
<name>A0A517MEA5_9BACT</name>
<sequence>MFRVVLVRPGATEFDQQGRIKGSLDMPLCDHGREQANHAAKDLQEVDFEAVYTAPCESAIETAKLLIGGRKIKNKVIEGLRNVDHGLWHGKLIDEVRRQQPRVYKKGQDSPGDLCPPGGETMESAKERVQRALQKIIRKHRKGSVALVIPDPLASIVRSLLSGKEMRDLWKSETDAGTWECLELCEPATKPQFLFV</sequence>
<dbReference type="OrthoDB" id="9781415at2"/>
<dbReference type="EC" id="3.1.3.3" evidence="2"/>
<dbReference type="Gene3D" id="3.40.50.1240">
    <property type="entry name" value="Phosphoglycerate mutase-like"/>
    <property type="match status" value="1"/>
</dbReference>
<reference evidence="2 3" key="1">
    <citation type="submission" date="2019-02" db="EMBL/GenBank/DDBJ databases">
        <title>Deep-cultivation of Planctomycetes and their phenomic and genomic characterization uncovers novel biology.</title>
        <authorList>
            <person name="Wiegand S."/>
            <person name="Jogler M."/>
            <person name="Boedeker C."/>
            <person name="Pinto D."/>
            <person name="Vollmers J."/>
            <person name="Rivas-Marin E."/>
            <person name="Kohn T."/>
            <person name="Peeters S.H."/>
            <person name="Heuer A."/>
            <person name="Rast P."/>
            <person name="Oberbeckmann S."/>
            <person name="Bunk B."/>
            <person name="Jeske O."/>
            <person name="Meyerdierks A."/>
            <person name="Storesund J.E."/>
            <person name="Kallscheuer N."/>
            <person name="Luecker S."/>
            <person name="Lage O.M."/>
            <person name="Pohl T."/>
            <person name="Merkel B.J."/>
            <person name="Hornburger P."/>
            <person name="Mueller R.-W."/>
            <person name="Bruemmer F."/>
            <person name="Labrenz M."/>
            <person name="Spormann A.M."/>
            <person name="Op den Camp H."/>
            <person name="Overmann J."/>
            <person name="Amann R."/>
            <person name="Jetten M.S.M."/>
            <person name="Mascher T."/>
            <person name="Medema M.H."/>
            <person name="Devos D.P."/>
            <person name="Kaster A.-K."/>
            <person name="Ovreas L."/>
            <person name="Rohde M."/>
            <person name="Galperin M.Y."/>
            <person name="Jogler C."/>
        </authorList>
    </citation>
    <scope>NUCLEOTIDE SEQUENCE [LARGE SCALE GENOMIC DNA]</scope>
    <source>
        <strain evidence="2 3">FF011L</strain>
    </source>
</reference>
<dbReference type="InterPro" id="IPR051695">
    <property type="entry name" value="Phosphoglycerate_Mutase"/>
</dbReference>
<dbReference type="InterPro" id="IPR029033">
    <property type="entry name" value="His_PPase_superfam"/>
</dbReference>
<accession>A0A517MEA5</accession>
<dbReference type="SUPFAM" id="SSF53254">
    <property type="entry name" value="Phosphoglycerate mutase-like"/>
    <property type="match status" value="1"/>
</dbReference>
<dbReference type="GO" id="GO:0045820">
    <property type="term" value="P:negative regulation of glycolytic process"/>
    <property type="evidence" value="ECO:0007669"/>
    <property type="project" value="TreeGrafter"/>
</dbReference>
<proteinExistence type="predicted"/>
<dbReference type="InterPro" id="IPR013078">
    <property type="entry name" value="His_Pase_superF_clade-1"/>
</dbReference>
<evidence type="ECO:0000313" key="2">
    <source>
        <dbReference type="EMBL" id="QDS93213.1"/>
    </source>
</evidence>
<dbReference type="GO" id="GO:0005829">
    <property type="term" value="C:cytosol"/>
    <property type="evidence" value="ECO:0007669"/>
    <property type="project" value="TreeGrafter"/>
</dbReference>
<evidence type="ECO:0000313" key="3">
    <source>
        <dbReference type="Proteomes" id="UP000320672"/>
    </source>
</evidence>
<dbReference type="PANTHER" id="PTHR46517">
    <property type="entry name" value="FRUCTOSE-2,6-BISPHOSPHATASE TIGAR"/>
    <property type="match status" value="1"/>
</dbReference>
<dbReference type="Proteomes" id="UP000320672">
    <property type="component" value="Chromosome"/>
</dbReference>
<dbReference type="Pfam" id="PF00300">
    <property type="entry name" value="His_Phos_1"/>
    <property type="match status" value="1"/>
</dbReference>
<dbReference type="PANTHER" id="PTHR46517:SF1">
    <property type="entry name" value="FRUCTOSE-2,6-BISPHOSPHATASE TIGAR"/>
    <property type="match status" value="1"/>
</dbReference>
<keyword evidence="3" id="KW-1185">Reference proteome</keyword>
<organism evidence="2 3">
    <name type="scientific">Roseimaritima multifibrata</name>
    <dbReference type="NCBI Taxonomy" id="1930274"/>
    <lineage>
        <taxon>Bacteria</taxon>
        <taxon>Pseudomonadati</taxon>
        <taxon>Planctomycetota</taxon>
        <taxon>Planctomycetia</taxon>
        <taxon>Pirellulales</taxon>
        <taxon>Pirellulaceae</taxon>
        <taxon>Roseimaritima</taxon>
    </lineage>
</organism>